<evidence type="ECO:0000313" key="1">
    <source>
        <dbReference type="EMBL" id="WDI05187.1"/>
    </source>
</evidence>
<dbReference type="RefSeq" id="WP_047913042.1">
    <property type="nucleotide sequence ID" value="NZ_CP118109.1"/>
</dbReference>
<proteinExistence type="predicted"/>
<dbReference type="Proteomes" id="UP001221519">
    <property type="component" value="Plasmid unnamed1"/>
</dbReference>
<sequence>MFNYTSLDDHIYCLQRTPLPAQLSIDLIRADTFYLQDKDDECRQILGEIEQKCAELNIKIYRPMPISFKAADWYRQQALEAYQTQIDWSE</sequence>
<protein>
    <submittedName>
        <fullName evidence="1">Uncharacterized protein</fullName>
    </submittedName>
</protein>
<name>A0ABY7XKX6_9BACL</name>
<organism evidence="1 2">
    <name type="scientific">Paenibacillus urinalis</name>
    <dbReference type="NCBI Taxonomy" id="521520"/>
    <lineage>
        <taxon>Bacteria</taxon>
        <taxon>Bacillati</taxon>
        <taxon>Bacillota</taxon>
        <taxon>Bacilli</taxon>
        <taxon>Bacillales</taxon>
        <taxon>Paenibacillaceae</taxon>
        <taxon>Paenibacillus</taxon>
    </lineage>
</organism>
<geneLocation type="plasmid" evidence="1 2">
    <name>unnamed1</name>
</geneLocation>
<dbReference type="EMBL" id="CP118109">
    <property type="protein sequence ID" value="WDI05187.1"/>
    <property type="molecule type" value="Genomic_DNA"/>
</dbReference>
<evidence type="ECO:0000313" key="2">
    <source>
        <dbReference type="Proteomes" id="UP001221519"/>
    </source>
</evidence>
<reference evidence="1 2" key="1">
    <citation type="submission" date="2023-02" db="EMBL/GenBank/DDBJ databases">
        <title>Pathogen: clinical or host-associated sample.</title>
        <authorList>
            <person name="Hergert J."/>
            <person name="Casey R."/>
            <person name="Wagner J."/>
            <person name="Young E.L."/>
            <person name="Oakeson K.F."/>
        </authorList>
    </citation>
    <scope>NUCLEOTIDE SEQUENCE [LARGE SCALE GENOMIC DNA]</scope>
    <source>
        <strain evidence="1 2">2022CK-00829</strain>
        <plasmid evidence="1 2">unnamed1</plasmid>
    </source>
</reference>
<gene>
    <name evidence="1" type="ORF">PUW25_25600</name>
</gene>
<keyword evidence="1" id="KW-0614">Plasmid</keyword>
<accession>A0ABY7XKX6</accession>
<keyword evidence="2" id="KW-1185">Reference proteome</keyword>